<gene>
    <name evidence="3" type="ORF">PHSY_000299</name>
</gene>
<dbReference type="STRING" id="1305764.R9NW66"/>
<dbReference type="Proteomes" id="UP000014071">
    <property type="component" value="Unassembled WGS sequence"/>
</dbReference>
<dbReference type="InterPro" id="IPR013785">
    <property type="entry name" value="Aldolase_TIM"/>
</dbReference>
<evidence type="ECO:0000256" key="2">
    <source>
        <dbReference type="ARBA" id="ARBA00012755"/>
    </source>
</evidence>
<name>R9NW66_PSEHS</name>
<dbReference type="GO" id="GO:0004557">
    <property type="term" value="F:alpha-galactosidase activity"/>
    <property type="evidence" value="ECO:0007669"/>
    <property type="project" value="UniProtKB-EC"/>
</dbReference>
<reference evidence="4" key="1">
    <citation type="journal article" date="2013" name="Genome Announc.">
        <title>Draft genome sequence of the basidiomycetous yeast-like fungus Pseudozyma hubeiensis SY62, which produces an abundant amount of the biosurfactant mannosylerythritol lipids.</title>
        <authorList>
            <person name="Konishi M."/>
            <person name="Hatada Y."/>
            <person name="Horiuchi J."/>
        </authorList>
    </citation>
    <scope>NUCLEOTIDE SEQUENCE [LARGE SCALE GENOMIC DNA]</scope>
    <source>
        <strain evidence="4">SY62</strain>
    </source>
</reference>
<organism evidence="3 4">
    <name type="scientific">Pseudozyma hubeiensis (strain SY62)</name>
    <name type="common">Yeast</name>
    <dbReference type="NCBI Taxonomy" id="1305764"/>
    <lineage>
        <taxon>Eukaryota</taxon>
        <taxon>Fungi</taxon>
        <taxon>Dikarya</taxon>
        <taxon>Basidiomycota</taxon>
        <taxon>Ustilaginomycotina</taxon>
        <taxon>Ustilaginomycetes</taxon>
        <taxon>Ustilaginales</taxon>
        <taxon>Ustilaginaceae</taxon>
        <taxon>Pseudozyma</taxon>
    </lineage>
</organism>
<evidence type="ECO:0000313" key="3">
    <source>
        <dbReference type="EMBL" id="GAC92744.1"/>
    </source>
</evidence>
<dbReference type="EC" id="3.2.1.22" evidence="2"/>
<comment type="catalytic activity">
    <reaction evidence="1">
        <text>Hydrolysis of terminal, non-reducing alpha-D-galactose residues in alpha-D-galactosides, including galactose oligosaccharides, galactomannans and galactolipids.</text>
        <dbReference type="EC" id="3.2.1.22"/>
    </reaction>
</comment>
<dbReference type="AlphaFoldDB" id="R9NW66"/>
<dbReference type="SUPFAM" id="SSF51445">
    <property type="entry name" value="(Trans)glycosidases"/>
    <property type="match status" value="1"/>
</dbReference>
<evidence type="ECO:0000313" key="4">
    <source>
        <dbReference type="Proteomes" id="UP000014071"/>
    </source>
</evidence>
<accession>R9NW66</accession>
<proteinExistence type="predicted"/>
<protein>
    <recommendedName>
        <fullName evidence="2">alpha-galactosidase</fullName>
        <ecNumber evidence="2">3.2.1.22</ecNumber>
    </recommendedName>
</protein>
<dbReference type="GeneID" id="24105610"/>
<dbReference type="Gene3D" id="3.20.20.70">
    <property type="entry name" value="Aldolase class I"/>
    <property type="match status" value="1"/>
</dbReference>
<dbReference type="Pfam" id="PF02065">
    <property type="entry name" value="Melibiase"/>
    <property type="match status" value="1"/>
</dbReference>
<dbReference type="RefSeq" id="XP_012186331.1">
    <property type="nucleotide sequence ID" value="XM_012330941.1"/>
</dbReference>
<dbReference type="InterPro" id="IPR017853">
    <property type="entry name" value="GH"/>
</dbReference>
<dbReference type="EMBL" id="DF238768">
    <property type="protein sequence ID" value="GAC92744.1"/>
    <property type="molecule type" value="Genomic_DNA"/>
</dbReference>
<dbReference type="HOGENOM" id="CLU_1928522_0_0_1"/>
<keyword evidence="4" id="KW-1185">Reference proteome</keyword>
<evidence type="ECO:0000256" key="1">
    <source>
        <dbReference type="ARBA" id="ARBA00001255"/>
    </source>
</evidence>
<sequence>MLALTCYVDRAPCQHRVLLAEPGLCEDPVVDYFKRDHNHDLVEAGGNEGRAAVHTTTNAVYRLMNTVKERHPGLEIEICASGSARVDLDNLGRTDRIWIGNCTVPLERLTIQKYNNFLVPNELMGARVGPA</sequence>
<dbReference type="OrthoDB" id="5795902at2759"/>